<gene>
    <name evidence="3" type="ORF">mMyoMyo1_008143</name>
</gene>
<comment type="caution">
    <text evidence="3">The sequence shown here is derived from an EMBL/GenBank/DDBJ whole genome shotgun (WGS) entry which is preliminary data.</text>
</comment>
<dbReference type="AlphaFoldDB" id="A0A7J8AML4"/>
<evidence type="ECO:0000313" key="4">
    <source>
        <dbReference type="Proteomes" id="UP000527355"/>
    </source>
</evidence>
<keyword evidence="4" id="KW-1185">Reference proteome</keyword>
<sequence>MQMRPRPCLLAAGSAAALALPGSLGALGSHTPPAPPGVCAFSRSLPSLRRDSSTSFRLAGHAANGQRGLPSGAGKERLGRGGSGARKGTGRGESPGMFAQFLGPKCSSAPSEPTTRALGDRAVHWVGCTEERGPEPAILMLTWPRREGDSP</sequence>
<evidence type="ECO:0000256" key="1">
    <source>
        <dbReference type="SAM" id="MobiDB-lite"/>
    </source>
</evidence>
<feature type="chain" id="PRO_5029694770" evidence="2">
    <location>
        <begin position="26"/>
        <end position="151"/>
    </location>
</feature>
<keyword evidence="2" id="KW-0732">Signal</keyword>
<reference evidence="3 4" key="1">
    <citation type="journal article" date="2020" name="Nature">
        <title>Six reference-quality genomes reveal evolution of bat adaptations.</title>
        <authorList>
            <person name="Jebb D."/>
            <person name="Huang Z."/>
            <person name="Pippel M."/>
            <person name="Hughes G.M."/>
            <person name="Lavrichenko K."/>
            <person name="Devanna P."/>
            <person name="Winkler S."/>
            <person name="Jermiin L.S."/>
            <person name="Skirmuntt E.C."/>
            <person name="Katzourakis A."/>
            <person name="Burkitt-Gray L."/>
            <person name="Ray D.A."/>
            <person name="Sullivan K.A.M."/>
            <person name="Roscito J.G."/>
            <person name="Kirilenko B.M."/>
            <person name="Davalos L.M."/>
            <person name="Corthals A.P."/>
            <person name="Power M.L."/>
            <person name="Jones G."/>
            <person name="Ransome R.D."/>
            <person name="Dechmann D.K.N."/>
            <person name="Locatelli A.G."/>
            <person name="Puechmaille S.J."/>
            <person name="Fedrigo O."/>
            <person name="Jarvis E.D."/>
            <person name="Hiller M."/>
            <person name="Vernes S.C."/>
            <person name="Myers E.W."/>
            <person name="Teeling E.C."/>
        </authorList>
    </citation>
    <scope>NUCLEOTIDE SEQUENCE [LARGE SCALE GENOMIC DNA]</scope>
    <source>
        <strain evidence="3">MMyoMyo1</strain>
        <tissue evidence="3">Flight muscle</tissue>
    </source>
</reference>
<feature type="region of interest" description="Disordered" evidence="1">
    <location>
        <begin position="52"/>
        <end position="97"/>
    </location>
</feature>
<accession>A0A7J8AML4</accession>
<dbReference type="EMBL" id="JABWUV010000001">
    <property type="protein sequence ID" value="KAF6387684.1"/>
    <property type="molecule type" value="Genomic_DNA"/>
</dbReference>
<name>A0A7J8AML4_MYOMY</name>
<evidence type="ECO:0000313" key="3">
    <source>
        <dbReference type="EMBL" id="KAF6387684.1"/>
    </source>
</evidence>
<dbReference type="Proteomes" id="UP000527355">
    <property type="component" value="Unassembled WGS sequence"/>
</dbReference>
<feature type="signal peptide" evidence="2">
    <location>
        <begin position="1"/>
        <end position="25"/>
    </location>
</feature>
<organism evidence="3 4">
    <name type="scientific">Myotis myotis</name>
    <name type="common">Greater mouse-eared bat</name>
    <name type="synonym">Vespertilio myotis</name>
    <dbReference type="NCBI Taxonomy" id="51298"/>
    <lineage>
        <taxon>Eukaryota</taxon>
        <taxon>Metazoa</taxon>
        <taxon>Chordata</taxon>
        <taxon>Craniata</taxon>
        <taxon>Vertebrata</taxon>
        <taxon>Euteleostomi</taxon>
        <taxon>Mammalia</taxon>
        <taxon>Eutheria</taxon>
        <taxon>Laurasiatheria</taxon>
        <taxon>Chiroptera</taxon>
        <taxon>Yangochiroptera</taxon>
        <taxon>Vespertilionidae</taxon>
        <taxon>Myotis</taxon>
    </lineage>
</organism>
<proteinExistence type="predicted"/>
<protein>
    <submittedName>
        <fullName evidence="3">Uncharacterized protein</fullName>
    </submittedName>
</protein>
<feature type="compositionally biased region" description="Gly residues" evidence="1">
    <location>
        <begin position="80"/>
        <end position="93"/>
    </location>
</feature>
<evidence type="ECO:0000256" key="2">
    <source>
        <dbReference type="SAM" id="SignalP"/>
    </source>
</evidence>